<feature type="region of interest" description="Disordered" evidence="4">
    <location>
        <begin position="1045"/>
        <end position="1117"/>
    </location>
</feature>
<evidence type="ECO:0000256" key="4">
    <source>
        <dbReference type="SAM" id="MobiDB-lite"/>
    </source>
</evidence>
<keyword evidence="1" id="KW-0479">Metal-binding</keyword>
<dbReference type="PANTHER" id="PTHR46524">
    <property type="entry name" value="CW-TYPE ZINC FINGER"/>
    <property type="match status" value="1"/>
</dbReference>
<dbReference type="InterPro" id="IPR055300">
    <property type="entry name" value="CWZF3/5/7"/>
</dbReference>
<feature type="compositionally biased region" description="Basic and acidic residues" evidence="4">
    <location>
        <begin position="439"/>
        <end position="454"/>
    </location>
</feature>
<feature type="compositionally biased region" description="Polar residues" evidence="4">
    <location>
        <begin position="1072"/>
        <end position="1081"/>
    </location>
</feature>
<feature type="region of interest" description="Disordered" evidence="4">
    <location>
        <begin position="431"/>
        <end position="537"/>
    </location>
</feature>
<feature type="compositionally biased region" description="Basic and acidic residues" evidence="4">
    <location>
        <begin position="946"/>
        <end position="958"/>
    </location>
</feature>
<dbReference type="Gene3D" id="3.30.40.100">
    <property type="match status" value="1"/>
</dbReference>
<evidence type="ECO:0000313" key="8">
    <source>
        <dbReference type="RefSeq" id="XP_021818682.1"/>
    </source>
</evidence>
<feature type="compositionally biased region" description="Basic and acidic residues" evidence="4">
    <location>
        <begin position="364"/>
        <end position="376"/>
    </location>
</feature>
<feature type="compositionally biased region" description="Low complexity" evidence="4">
    <location>
        <begin position="1301"/>
        <end position="1312"/>
    </location>
</feature>
<feature type="compositionally biased region" description="Basic and acidic residues" evidence="4">
    <location>
        <begin position="795"/>
        <end position="811"/>
    </location>
</feature>
<dbReference type="RefSeq" id="XP_021818684.1">
    <property type="nucleotide sequence ID" value="XM_021962992.1"/>
</dbReference>
<evidence type="ECO:0000256" key="2">
    <source>
        <dbReference type="ARBA" id="ARBA00022771"/>
    </source>
</evidence>
<feature type="compositionally biased region" description="Polar residues" evidence="4">
    <location>
        <begin position="105"/>
        <end position="116"/>
    </location>
</feature>
<feature type="region of interest" description="Disordered" evidence="4">
    <location>
        <begin position="1352"/>
        <end position="1386"/>
    </location>
</feature>
<keyword evidence="3" id="KW-0862">Zinc</keyword>
<dbReference type="InterPro" id="IPR056406">
    <property type="entry name" value="THD_CWZF3/5/7"/>
</dbReference>
<name>A0A6P5SYB6_PRUAV</name>
<dbReference type="Pfam" id="PF24756">
    <property type="entry name" value="THD_CWZF3-5-7"/>
    <property type="match status" value="1"/>
</dbReference>
<feature type="compositionally biased region" description="Polar residues" evidence="4">
    <location>
        <begin position="739"/>
        <end position="752"/>
    </location>
</feature>
<sequence length="1705" mass="187320">MGLEMDENNTELEEGEASCYYKDDEENVDPDNDLSYIDERLQHALGHFQKDFEGGAFAESLGPKYGGYGSFLPSYERSSAVWSHPKTPQKSYNTSRSPKSLMEGATQNLKASSSAPPTARLGTASSAQLSHNSRVPPRDISVKQDSCVPSTQVAERCSLKDETLNKSGNPTDLRTLKVRIKMNSDNTARKNVAIYSGLGLNSPSSSLENSPEESGDMPPPSQVTVDESPTNIVQVMTSFPVPGDALISPLHDSLLCLIRKRKVPSSKGHQEHSSLSVEESVSTRGNGKVSKETKIKVAGKGESLVKLKLENGIKNSTRILMKKKSETETLEGKELLPNDLRATPLSNLVCDVGDPLKGIGRTSEASREANENEVKGRFSSSELVKEESLESISGQGCVKNEKQNSRYGSVEKVWEQKDVPVHLRDDGKCKVYKSSAPQHDTDVSKVKEEPDLHRHNAGKKCTSHEQEKTNDPGKRAKLSLEGRLKSKENQSNEKPPTVSTKESLGFEMGVVPKDELSGGHGVPPSGRKIRKLKSQKDKVIDNQRDSFGGKSLEQRNKMDLAERPADDIEVKWKACLDKPKEKLSGKKIDNRLVSKDAPHSCQPTMENGLASEVVPAAAAAAPIVIEENWVCCDKCQKWRLLPFGTKPEQLPEKWLCSMLNWLPGMNRCDISEEETTKALNALYQPSSESLNKLQAHANGTASAVSAVDVLNLDQNHQKLSSHAMSNQGKKKHGLKEIPNTGSGSGLLNATKNHLQEAVKSVSSKDINRPPLESNPMKKSGSRQMSKLQNLGMEKSTTKQKEKHTSGGDAKKVRLKYNGADQFTCGASKKLKREEMWHGDKNRNAHIDLGKVGVGSSTGLLTQARGQDVKYNDLCYSDDTKDVVKDIAQVSAKKLRDQTQVSCPGGSLDVRKCSRGDSSMKKRKMRDWQDTQNNVETFQNFAHEGKVYSKEESSESGYRKEKKSRILKTDGKESSTSNGDDKSNRKSRVTQIVMSGTKVHSIDAMEKDRSIVKDQQPGKHSKQNASQQTLDGVNSLKKDLGSVSLAATSSSSKVSGSHRTRVNFEEVKGSPVESVSSSPLRTSHSDRLTSSRGDAFGKDDAVYGDFPPSNTPKRFWDGDETGNIDKFVTTRKKKISCSTHPESHKFSSVGCHNIDANGEFSVKAKPSSEVWSSHLLSGNDSLEPHGQCLSNQHGMDRCNDDDRENKKQTEVAVCVQKSGKGSFLQSKDNVRSCTSDLDRNKVKVSDQVNDHSKKSQRYEPEIERNHQAFVLEKGNNVRHNLPKKCSTKSVKVKDDNCHVSRGDNAGNGSSDSGVETQLRRKEYDVSDVKFSATRSPNRKGAPALQQNLIQNHGDSQIQNDPRSGKPQLFSHCQGERKEETPSLCSRPVAGSEREVVFQGLPVNATVNGDESKSVKLSGTSANKNGINCNLVHFMPDQQRAIDVSSPSPVRSSSGQTASNSLKEAKRLRDYADYLKNSGFDFESSEAYFQAALKFLQGAVLLESCSSENGKHGDMTQLQVYSTTAKLCELCAHEYETRNEVASAALAYKCMEVAYMRVVYCKHFSTNRDQHELQATLNIAPPGESPSSSASDVDNLNNQVIAEKAVLSKGTGSHVSGNHVVVARNRPNFVRLLDFTQDVNFAMEATRKSQNAFAVACSTLEDAHKNDCICSIKRVIDFSFQDLEELIRLVKLAMEAISRSKFGGARD</sequence>
<feature type="compositionally biased region" description="Low complexity" evidence="4">
    <location>
        <begin position="1442"/>
        <end position="1452"/>
    </location>
</feature>
<feature type="compositionally biased region" description="Low complexity" evidence="4">
    <location>
        <begin position="273"/>
        <end position="282"/>
    </location>
</feature>
<dbReference type="PANTHER" id="PTHR46524:SF12">
    <property type="entry name" value="CW-TYPE DOMAIN-CONTAINING PROTEIN"/>
    <property type="match status" value="1"/>
</dbReference>
<feature type="compositionally biased region" description="Basic and acidic residues" evidence="4">
    <location>
        <begin position="1082"/>
        <end position="1100"/>
    </location>
</feature>
<feature type="region of interest" description="Disordered" evidence="4">
    <location>
        <begin position="722"/>
        <end position="811"/>
    </location>
</feature>
<organism evidence="6 7">
    <name type="scientific">Prunus avium</name>
    <name type="common">Cherry</name>
    <name type="synonym">Cerasus avium</name>
    <dbReference type="NCBI Taxonomy" id="42229"/>
    <lineage>
        <taxon>Eukaryota</taxon>
        <taxon>Viridiplantae</taxon>
        <taxon>Streptophyta</taxon>
        <taxon>Embryophyta</taxon>
        <taxon>Tracheophyta</taxon>
        <taxon>Spermatophyta</taxon>
        <taxon>Magnoliopsida</taxon>
        <taxon>eudicotyledons</taxon>
        <taxon>Gunneridae</taxon>
        <taxon>Pentapetalae</taxon>
        <taxon>rosids</taxon>
        <taxon>fabids</taxon>
        <taxon>Rosales</taxon>
        <taxon>Rosaceae</taxon>
        <taxon>Amygdaloideae</taxon>
        <taxon>Amygdaleae</taxon>
        <taxon>Prunus</taxon>
    </lineage>
</organism>
<feature type="domain" description="CW-type" evidence="5">
    <location>
        <begin position="623"/>
        <end position="676"/>
    </location>
</feature>
<dbReference type="RefSeq" id="XP_021818683.1">
    <property type="nucleotide sequence ID" value="XM_021962991.1"/>
</dbReference>
<evidence type="ECO:0000256" key="1">
    <source>
        <dbReference type="ARBA" id="ARBA00022723"/>
    </source>
</evidence>
<keyword evidence="2" id="KW-0863">Zinc-finger</keyword>
<dbReference type="InterPro" id="IPR011124">
    <property type="entry name" value="Znf_CW"/>
</dbReference>
<feature type="compositionally biased region" description="Polar residues" evidence="4">
    <location>
        <begin position="492"/>
        <end position="502"/>
    </location>
</feature>
<feature type="compositionally biased region" description="Polar residues" evidence="4">
    <location>
        <begin position="123"/>
        <end position="133"/>
    </location>
</feature>
<dbReference type="KEGG" id="pavi:110760689"/>
<proteinExistence type="predicted"/>
<dbReference type="GO" id="GO:0008270">
    <property type="term" value="F:zinc ion binding"/>
    <property type="evidence" value="ECO:0007669"/>
    <property type="project" value="UniProtKB-KW"/>
</dbReference>
<feature type="region of interest" description="Disordered" evidence="4">
    <location>
        <begin position="263"/>
        <end position="288"/>
    </location>
</feature>
<feature type="region of interest" description="Disordered" evidence="4">
    <location>
        <begin position="1295"/>
        <end position="1319"/>
    </location>
</feature>
<feature type="compositionally biased region" description="Low complexity" evidence="4">
    <location>
        <begin position="1045"/>
        <end position="1054"/>
    </location>
</feature>
<gene>
    <name evidence="7 8 9 10" type="primary">LOC110760689</name>
</gene>
<evidence type="ECO:0000313" key="9">
    <source>
        <dbReference type="RefSeq" id="XP_021818683.1"/>
    </source>
</evidence>
<feature type="compositionally biased region" description="Polar residues" evidence="4">
    <location>
        <begin position="82"/>
        <end position="98"/>
    </location>
</feature>
<dbReference type="Pfam" id="PF07496">
    <property type="entry name" value="zf-CW"/>
    <property type="match status" value="1"/>
</dbReference>
<evidence type="ECO:0000313" key="6">
    <source>
        <dbReference type="Proteomes" id="UP000515124"/>
    </source>
</evidence>
<evidence type="ECO:0000256" key="3">
    <source>
        <dbReference type="ARBA" id="ARBA00022833"/>
    </source>
</evidence>
<accession>A0A6P5SYB6</accession>
<feature type="region of interest" description="Disordered" evidence="4">
    <location>
        <begin position="899"/>
        <end position="931"/>
    </location>
</feature>
<feature type="region of interest" description="Disordered" evidence="4">
    <location>
        <begin position="1010"/>
        <end position="1029"/>
    </location>
</feature>
<dbReference type="GeneID" id="110760689"/>
<feature type="compositionally biased region" description="Low complexity" evidence="4">
    <location>
        <begin position="198"/>
        <end position="209"/>
    </location>
</feature>
<evidence type="ECO:0000313" key="7">
    <source>
        <dbReference type="RefSeq" id="XP_021818681.1"/>
    </source>
</evidence>
<dbReference type="PROSITE" id="PS51050">
    <property type="entry name" value="ZF_CW"/>
    <property type="match status" value="1"/>
</dbReference>
<evidence type="ECO:0000313" key="10">
    <source>
        <dbReference type="RefSeq" id="XP_021818684.1"/>
    </source>
</evidence>
<feature type="compositionally biased region" description="Basic and acidic residues" evidence="4">
    <location>
        <begin position="908"/>
        <end position="919"/>
    </location>
</feature>
<reference evidence="7 8" key="1">
    <citation type="submission" date="2025-04" db="UniProtKB">
        <authorList>
            <consortium name="RefSeq"/>
        </authorList>
    </citation>
    <scope>IDENTIFICATION</scope>
</reference>
<feature type="region of interest" description="Disordered" evidence="4">
    <location>
        <begin position="946"/>
        <end position="1004"/>
    </location>
</feature>
<feature type="region of interest" description="Disordered" evidence="4">
    <location>
        <begin position="359"/>
        <end position="408"/>
    </location>
</feature>
<protein>
    <submittedName>
        <fullName evidence="7 8">Uncharacterized protein LOC110760689</fullName>
    </submittedName>
</protein>
<dbReference type="RefSeq" id="XP_021818681.1">
    <property type="nucleotide sequence ID" value="XM_021962989.1"/>
</dbReference>
<feature type="region of interest" description="Disordered" evidence="4">
    <location>
        <begin position="1440"/>
        <end position="1460"/>
    </location>
</feature>
<feature type="region of interest" description="Disordered" evidence="4">
    <location>
        <begin position="82"/>
        <end position="147"/>
    </location>
</feature>
<dbReference type="RefSeq" id="XP_021818682.1">
    <property type="nucleotide sequence ID" value="XM_021962990.1"/>
</dbReference>
<keyword evidence="6" id="KW-1185">Reference proteome</keyword>
<dbReference type="Proteomes" id="UP000515124">
    <property type="component" value="Unplaced"/>
</dbReference>
<evidence type="ECO:0000259" key="5">
    <source>
        <dbReference type="PROSITE" id="PS51050"/>
    </source>
</evidence>
<feature type="compositionally biased region" description="Basic and acidic residues" evidence="4">
    <location>
        <begin position="462"/>
        <end position="491"/>
    </location>
</feature>
<feature type="region of interest" description="Disordered" evidence="4">
    <location>
        <begin position="198"/>
        <end position="225"/>
    </location>
</feature>
<feature type="compositionally biased region" description="Basic and acidic residues" evidence="4">
    <location>
        <begin position="966"/>
        <end position="983"/>
    </location>
</feature>